<dbReference type="Proteomes" id="UP000641932">
    <property type="component" value="Unassembled WGS sequence"/>
</dbReference>
<evidence type="ECO:0000313" key="3">
    <source>
        <dbReference type="Proteomes" id="UP000641932"/>
    </source>
</evidence>
<name>A0A918DWQ1_9ACTN</name>
<feature type="compositionally biased region" description="Basic residues" evidence="1">
    <location>
        <begin position="91"/>
        <end position="101"/>
    </location>
</feature>
<feature type="region of interest" description="Disordered" evidence="1">
    <location>
        <begin position="1"/>
        <end position="131"/>
    </location>
</feature>
<dbReference type="EMBL" id="BMMS01000010">
    <property type="protein sequence ID" value="GGO87960.1"/>
    <property type="molecule type" value="Genomic_DNA"/>
</dbReference>
<comment type="caution">
    <text evidence="2">The sequence shown here is derived from an EMBL/GenBank/DDBJ whole genome shotgun (WGS) entry which is preliminary data.</text>
</comment>
<accession>A0A918DWQ1</accession>
<evidence type="ECO:0000256" key="1">
    <source>
        <dbReference type="SAM" id="MobiDB-lite"/>
    </source>
</evidence>
<dbReference type="AlphaFoldDB" id="A0A918DWQ1"/>
<reference evidence="2" key="1">
    <citation type="journal article" date="2014" name="Int. J. Syst. Evol. Microbiol.">
        <title>Complete genome sequence of Corynebacterium casei LMG S-19264T (=DSM 44701T), isolated from a smear-ripened cheese.</title>
        <authorList>
            <consortium name="US DOE Joint Genome Institute (JGI-PGF)"/>
            <person name="Walter F."/>
            <person name="Albersmeier A."/>
            <person name="Kalinowski J."/>
            <person name="Ruckert C."/>
        </authorList>
    </citation>
    <scope>NUCLEOTIDE SEQUENCE</scope>
    <source>
        <strain evidence="2">CGMCC 4.7201</strain>
    </source>
</reference>
<feature type="compositionally biased region" description="Basic and acidic residues" evidence="1">
    <location>
        <begin position="13"/>
        <end position="22"/>
    </location>
</feature>
<feature type="compositionally biased region" description="Basic and acidic residues" evidence="1">
    <location>
        <begin position="58"/>
        <end position="86"/>
    </location>
</feature>
<organism evidence="2 3">
    <name type="scientific">Wenjunlia tyrosinilytica</name>
    <dbReference type="NCBI Taxonomy" id="1544741"/>
    <lineage>
        <taxon>Bacteria</taxon>
        <taxon>Bacillati</taxon>
        <taxon>Actinomycetota</taxon>
        <taxon>Actinomycetes</taxon>
        <taxon>Kitasatosporales</taxon>
        <taxon>Streptomycetaceae</taxon>
        <taxon>Wenjunlia</taxon>
    </lineage>
</organism>
<proteinExistence type="predicted"/>
<feature type="compositionally biased region" description="Basic and acidic residues" evidence="1">
    <location>
        <begin position="33"/>
        <end position="47"/>
    </location>
</feature>
<evidence type="ECO:0000313" key="2">
    <source>
        <dbReference type="EMBL" id="GGO87960.1"/>
    </source>
</evidence>
<dbReference type="RefSeq" id="WP_189131915.1">
    <property type="nucleotide sequence ID" value="NZ_BMMS01000010.1"/>
</dbReference>
<sequence>MGSKKHPPMGEGPSRHEGKDQHGWSPDVGESGDDVKQSAHRSFHPDEYAGEPGKGRRVAKEEKSGTPDPGRSETRGGEEVRKEEGGGSRPTGRHGASRRPSGHMPGEEFTGVGEKKPPSSTPDEAKEDDDR</sequence>
<reference evidence="2" key="2">
    <citation type="submission" date="2020-09" db="EMBL/GenBank/DDBJ databases">
        <authorList>
            <person name="Sun Q."/>
            <person name="Zhou Y."/>
        </authorList>
    </citation>
    <scope>NUCLEOTIDE SEQUENCE</scope>
    <source>
        <strain evidence="2">CGMCC 4.7201</strain>
    </source>
</reference>
<gene>
    <name evidence="2" type="ORF">GCM10012280_27650</name>
</gene>
<keyword evidence="3" id="KW-1185">Reference proteome</keyword>
<protein>
    <submittedName>
        <fullName evidence="2">Uncharacterized protein</fullName>
    </submittedName>
</protein>